<dbReference type="PANTHER" id="PTHR34136">
    <property type="match status" value="1"/>
</dbReference>
<reference evidence="3 4" key="1">
    <citation type="submission" date="2022-12" db="EMBL/GenBank/DDBJ databases">
        <title>Polyphasic characterization of Geotalea uranireducens NIT-SL11 newly isolated from a complex of sewage sludge and microbially reduced graphene oxide.</title>
        <authorList>
            <person name="Xie L."/>
            <person name="Yoshida N."/>
            <person name="Meng L."/>
        </authorList>
    </citation>
    <scope>NUCLEOTIDE SEQUENCE [LARGE SCALE GENOMIC DNA]</scope>
    <source>
        <strain evidence="3 4">NIT-SL11</strain>
    </source>
</reference>
<sequence length="230" mass="27522">MITFRHSFDRNFKLPRLNTFLNPYSYLIARKSPELFNKFNIYPDGIALVVFLRLFLLYKCERQSFDMTSLARVVFESAEQQGKSVYLIGTEDRYIIEAVSNISHMYSNLNICGFRNGFFYDQNDRSEALNDIYVMSPDIVVVGMGTPAQEQFLYDLWRIGWRGIGFTCGGFFHQSAKSLDYYPCWMDKLHLRWLYRIFDEPKLFKRYAFQYPRFIWYFTLDCISCYLQNR</sequence>
<dbReference type="PANTHER" id="PTHR34136:SF1">
    <property type="entry name" value="UDP-N-ACETYL-D-MANNOSAMINURONIC ACID TRANSFERASE"/>
    <property type="match status" value="1"/>
</dbReference>
<dbReference type="Pfam" id="PF03808">
    <property type="entry name" value="Glyco_tran_WecG"/>
    <property type="match status" value="1"/>
</dbReference>
<dbReference type="EMBL" id="AP027151">
    <property type="protein sequence ID" value="BDV43440.1"/>
    <property type="molecule type" value="Genomic_DNA"/>
</dbReference>
<dbReference type="NCBIfam" id="TIGR00696">
    <property type="entry name" value="wecG_tagA_cpsF"/>
    <property type="match status" value="1"/>
</dbReference>
<keyword evidence="4" id="KW-1185">Reference proteome</keyword>
<dbReference type="Proteomes" id="UP001317705">
    <property type="component" value="Chromosome"/>
</dbReference>
<accession>A0ABM8ELW9</accession>
<evidence type="ECO:0000313" key="3">
    <source>
        <dbReference type="EMBL" id="BDV43440.1"/>
    </source>
</evidence>
<keyword evidence="1" id="KW-0328">Glycosyltransferase</keyword>
<evidence type="ECO:0000313" key="4">
    <source>
        <dbReference type="Proteomes" id="UP001317705"/>
    </source>
</evidence>
<protein>
    <submittedName>
        <fullName evidence="3">Teichoic acid biosynthesis protein A</fullName>
    </submittedName>
</protein>
<dbReference type="CDD" id="cd06533">
    <property type="entry name" value="Glyco_transf_WecG_TagA"/>
    <property type="match status" value="1"/>
</dbReference>
<keyword evidence="2" id="KW-0808">Transferase</keyword>
<evidence type="ECO:0000256" key="1">
    <source>
        <dbReference type="ARBA" id="ARBA00022676"/>
    </source>
</evidence>
<evidence type="ECO:0000256" key="2">
    <source>
        <dbReference type="ARBA" id="ARBA00022679"/>
    </source>
</evidence>
<proteinExistence type="predicted"/>
<organism evidence="3 4">
    <name type="scientific">Geotalea uraniireducens</name>
    <dbReference type="NCBI Taxonomy" id="351604"/>
    <lineage>
        <taxon>Bacteria</taxon>
        <taxon>Pseudomonadati</taxon>
        <taxon>Thermodesulfobacteriota</taxon>
        <taxon>Desulfuromonadia</taxon>
        <taxon>Geobacterales</taxon>
        <taxon>Geobacteraceae</taxon>
        <taxon>Geotalea</taxon>
    </lineage>
</organism>
<gene>
    <name evidence="3" type="ORF">GURASL_23630</name>
</gene>
<name>A0ABM8ELW9_9BACT</name>
<dbReference type="InterPro" id="IPR004629">
    <property type="entry name" value="WecG_TagA_CpsF"/>
</dbReference>